<protein>
    <submittedName>
        <fullName evidence="4">BTAD domain-containing putative transcriptional regulator</fullName>
    </submittedName>
</protein>
<keyword evidence="2" id="KW-0804">Transcription</keyword>
<evidence type="ECO:0000259" key="3">
    <source>
        <dbReference type="SMART" id="SM01043"/>
    </source>
</evidence>
<dbReference type="Gene3D" id="1.10.10.10">
    <property type="entry name" value="Winged helix-like DNA-binding domain superfamily/Winged helix DNA-binding domain"/>
    <property type="match status" value="1"/>
</dbReference>
<dbReference type="SUPFAM" id="SSF46894">
    <property type="entry name" value="C-terminal effector domain of the bipartite response regulators"/>
    <property type="match status" value="1"/>
</dbReference>
<dbReference type="InterPro" id="IPR005158">
    <property type="entry name" value="BTAD"/>
</dbReference>
<organism evidence="4 5">
    <name type="scientific">Paenibacillus mendelii</name>
    <dbReference type="NCBI Taxonomy" id="206163"/>
    <lineage>
        <taxon>Bacteria</taxon>
        <taxon>Bacillati</taxon>
        <taxon>Bacillota</taxon>
        <taxon>Bacilli</taxon>
        <taxon>Bacillales</taxon>
        <taxon>Paenibacillaceae</taxon>
        <taxon>Paenibacillus</taxon>
    </lineage>
</organism>
<evidence type="ECO:0000256" key="1">
    <source>
        <dbReference type="ARBA" id="ARBA00023015"/>
    </source>
</evidence>
<reference evidence="4 5" key="1">
    <citation type="submission" date="2024-09" db="EMBL/GenBank/DDBJ databases">
        <authorList>
            <person name="Sun Q."/>
            <person name="Mori K."/>
        </authorList>
    </citation>
    <scope>NUCLEOTIDE SEQUENCE [LARGE SCALE GENOMIC DNA]</scope>
    <source>
        <strain evidence="4 5">CCM 4839</strain>
    </source>
</reference>
<comment type="caution">
    <text evidence="4">The sequence shown here is derived from an EMBL/GenBank/DDBJ whole genome shotgun (WGS) entry which is preliminary data.</text>
</comment>
<accession>A0ABV6J3B8</accession>
<feature type="domain" description="Bacterial transcriptional activator" evidence="3">
    <location>
        <begin position="464"/>
        <end position="596"/>
    </location>
</feature>
<dbReference type="InterPro" id="IPR011990">
    <property type="entry name" value="TPR-like_helical_dom_sf"/>
</dbReference>
<dbReference type="InterPro" id="IPR036388">
    <property type="entry name" value="WH-like_DNA-bd_sf"/>
</dbReference>
<dbReference type="Pfam" id="PF03704">
    <property type="entry name" value="BTAD"/>
    <property type="match status" value="1"/>
</dbReference>
<proteinExistence type="predicted"/>
<name>A0ABV6J3B8_9BACL</name>
<dbReference type="SUPFAM" id="SSF48452">
    <property type="entry name" value="TPR-like"/>
    <property type="match status" value="1"/>
</dbReference>
<keyword evidence="1" id="KW-0805">Transcription regulation</keyword>
<dbReference type="SMART" id="SM01043">
    <property type="entry name" value="BTAD"/>
    <property type="match status" value="1"/>
</dbReference>
<dbReference type="PANTHER" id="PTHR35807">
    <property type="entry name" value="TRANSCRIPTIONAL REGULATOR REDD-RELATED"/>
    <property type="match status" value="1"/>
</dbReference>
<dbReference type="InterPro" id="IPR051677">
    <property type="entry name" value="AfsR-DnrI-RedD_regulator"/>
</dbReference>
<keyword evidence="5" id="KW-1185">Reference proteome</keyword>
<gene>
    <name evidence="4" type="ORF">ACFFJ8_03120</name>
</gene>
<dbReference type="InterPro" id="IPR016032">
    <property type="entry name" value="Sig_transdc_resp-reg_C-effctor"/>
</dbReference>
<dbReference type="RefSeq" id="WP_204819997.1">
    <property type="nucleotide sequence ID" value="NZ_JANHOF010000024.1"/>
</dbReference>
<dbReference type="Proteomes" id="UP001589818">
    <property type="component" value="Unassembled WGS sequence"/>
</dbReference>
<evidence type="ECO:0000313" key="4">
    <source>
        <dbReference type="EMBL" id="MFC0390361.1"/>
    </source>
</evidence>
<evidence type="ECO:0000313" key="5">
    <source>
        <dbReference type="Proteomes" id="UP001589818"/>
    </source>
</evidence>
<dbReference type="EMBL" id="JBHLVF010000008">
    <property type="protein sequence ID" value="MFC0390361.1"/>
    <property type="molecule type" value="Genomic_DNA"/>
</dbReference>
<sequence>MGQRNDSGRQKDAWVNELLSLEQAILDGQNLSADELRVIPAEVRKRSPLLLQAECEDGLLQGRLIETKHLLETALKGFAAQANESAMLAMMGMLGLLYEQVGDRNESVPIVTLLLQEWNRTPEVCSGFVPWALARASANGGLPEGTDKYEPEALFWHAAEQFGNEGKPLWTAFVMLDRLLYDPSAAAYDRPEWRLRIQWLNRHLDKDNLGMALIATLTDGNPSSRDIAWLPERYAYLVKAVLLQTEDEKKPRQSLACDNEIQFYVTAAETERLLEQGEYSGAQSEYDMMLRLQKLVTTPAINRRLNAVSAMMGQLISKDDEEPEAVEEPSLSEVVEQVDNSHLVDMFIPRHASVQTDSPDEKWRIKLMGGIRFSTTDGTYAEPAWKRRRAGELLVFLLLQPGYKANREQIIDRVFGEGETAKRSNQLYVTLHDLRHTLKEMGMSDTVYAKRGVIGLEEHVIEQIDVETYVALSRVGDQLWMDDREAACRLYDEALPLYGQLATELPSAEWLERLREQLLDRQTNMLKRIAIYYSELQDDVRAEQRLNEWIALRPEQEEAYETMIRHCLDKGHRAEAISWYKRLERICKEELGIELLEKTKRLIWE</sequence>
<dbReference type="Gene3D" id="1.25.40.10">
    <property type="entry name" value="Tetratricopeptide repeat domain"/>
    <property type="match status" value="1"/>
</dbReference>
<evidence type="ECO:0000256" key="2">
    <source>
        <dbReference type="ARBA" id="ARBA00023163"/>
    </source>
</evidence>